<keyword evidence="1" id="KW-0143">Chaperone</keyword>
<dbReference type="Pfam" id="PF22774">
    <property type="entry name" value="DNAJC11_beta-barrel"/>
    <property type="match status" value="1"/>
</dbReference>
<proteinExistence type="predicted"/>
<dbReference type="InterPro" id="IPR052243">
    <property type="entry name" value="Mito_inner_membrane_organizer"/>
</dbReference>
<feature type="domain" description="DnaJ-like protein C11 C-terminal" evidence="3">
    <location>
        <begin position="295"/>
        <end position="380"/>
    </location>
</feature>
<keyword evidence="6" id="KW-1185">Reference proteome</keyword>
<dbReference type="AlphaFoldDB" id="A0A4S4MZN3"/>
<evidence type="ECO:0000256" key="2">
    <source>
        <dbReference type="SAM" id="Phobius"/>
    </source>
</evidence>
<keyword evidence="2" id="KW-0812">Transmembrane</keyword>
<dbReference type="OrthoDB" id="10248838at2759"/>
<protein>
    <submittedName>
        <fullName evidence="5">Uncharacterized protein</fullName>
    </submittedName>
</protein>
<evidence type="ECO:0000259" key="4">
    <source>
        <dbReference type="Pfam" id="PF22774"/>
    </source>
</evidence>
<comment type="caution">
    <text evidence="5">The sequence shown here is derived from an EMBL/GenBank/DDBJ whole genome shotgun (WGS) entry which is preliminary data.</text>
</comment>
<dbReference type="EMBL" id="SGPM01000061">
    <property type="protein sequence ID" value="THH30988.1"/>
    <property type="molecule type" value="Genomic_DNA"/>
</dbReference>
<accession>A0A4S4MZN3</accession>
<dbReference type="GO" id="GO:0005739">
    <property type="term" value="C:mitochondrion"/>
    <property type="evidence" value="ECO:0007669"/>
    <property type="project" value="GOC"/>
</dbReference>
<dbReference type="Proteomes" id="UP000308730">
    <property type="component" value="Unassembled WGS sequence"/>
</dbReference>
<feature type="domain" description="DNAJC11-like beta-barrel" evidence="4">
    <location>
        <begin position="3"/>
        <end position="243"/>
    </location>
</feature>
<dbReference type="Pfam" id="PF11875">
    <property type="entry name" value="DnaJ-like_C11_C"/>
    <property type="match status" value="1"/>
</dbReference>
<evidence type="ECO:0000256" key="1">
    <source>
        <dbReference type="ARBA" id="ARBA00023186"/>
    </source>
</evidence>
<feature type="transmembrane region" description="Helical" evidence="2">
    <location>
        <begin position="260"/>
        <end position="279"/>
    </location>
</feature>
<dbReference type="InterPro" id="IPR055225">
    <property type="entry name" value="DNAJC11-like_beta-barrel"/>
</dbReference>
<sequence>MSPSTNLKLSARAYTARSVRGVAAGSDFVGTVQHQFSPRLAVKIQTSLFLGRPVKVQAVYDDDSHSFAIHGAVAPAWFSAIYDAYKGNEVAYPSLPCTMTYSRRLFPHSNIHGTFFVSAPSPVSIPVVSFTVSSAHPFSFTAETDRPAKAISDVQPPSRTGLTRGVYYYSVGAFLGNLPGINMEYGITFTEVGLQLKAAVEVGLTGLSSILTAAWNGDNKGADAEVSLSTMGVQLKLGFVYLNHRMELPMIVSHEYDLNVAFWTILVPTTTLAIAYNLVLRPLEHKRRMEFFRQARRELRNAQSDLVRQTEETISLLQDVAKRHMQAETAVDGLVIIEGTYGVTVRDEYTEGLEVDVTIPLQALVNKSQLYIPGKRSKSSVHSRVLNITGGMYGDFGSDLGVK</sequence>
<dbReference type="GO" id="GO:0042407">
    <property type="term" value="P:cristae formation"/>
    <property type="evidence" value="ECO:0007669"/>
    <property type="project" value="TreeGrafter"/>
</dbReference>
<dbReference type="PANTHER" id="PTHR44157:SF1">
    <property type="entry name" value="DNAJ HOMOLOG SUBFAMILY C MEMBER 11"/>
    <property type="match status" value="1"/>
</dbReference>
<reference evidence="5 6" key="1">
    <citation type="submission" date="2019-02" db="EMBL/GenBank/DDBJ databases">
        <title>Genome sequencing of the rare red list fungi Antrodiella citrinella (Flaviporus citrinellus).</title>
        <authorList>
            <person name="Buettner E."/>
            <person name="Kellner H."/>
        </authorList>
    </citation>
    <scope>NUCLEOTIDE SEQUENCE [LARGE SCALE GENOMIC DNA]</scope>
    <source>
        <strain evidence="5 6">DSM 108506</strain>
    </source>
</reference>
<evidence type="ECO:0000313" key="5">
    <source>
        <dbReference type="EMBL" id="THH30988.1"/>
    </source>
</evidence>
<dbReference type="InterPro" id="IPR024586">
    <property type="entry name" value="DnaJ-like_C11_C"/>
</dbReference>
<gene>
    <name evidence="5" type="ORF">EUX98_g3177</name>
</gene>
<keyword evidence="2" id="KW-0472">Membrane</keyword>
<organism evidence="5 6">
    <name type="scientific">Antrodiella citrinella</name>
    <dbReference type="NCBI Taxonomy" id="2447956"/>
    <lineage>
        <taxon>Eukaryota</taxon>
        <taxon>Fungi</taxon>
        <taxon>Dikarya</taxon>
        <taxon>Basidiomycota</taxon>
        <taxon>Agaricomycotina</taxon>
        <taxon>Agaricomycetes</taxon>
        <taxon>Polyporales</taxon>
        <taxon>Steccherinaceae</taxon>
        <taxon>Antrodiella</taxon>
    </lineage>
</organism>
<dbReference type="PANTHER" id="PTHR44157">
    <property type="entry name" value="DNAJ HOMOLOG SUBFAMILY C MEMBER 11"/>
    <property type="match status" value="1"/>
</dbReference>
<name>A0A4S4MZN3_9APHY</name>
<evidence type="ECO:0000313" key="6">
    <source>
        <dbReference type="Proteomes" id="UP000308730"/>
    </source>
</evidence>
<evidence type="ECO:0000259" key="3">
    <source>
        <dbReference type="Pfam" id="PF11875"/>
    </source>
</evidence>
<keyword evidence="2" id="KW-1133">Transmembrane helix</keyword>